<gene>
    <name evidence="8" type="primary">cph1</name>
    <name evidence="8" type="ORF">SIID45300_02465</name>
</gene>
<reference evidence="8 9" key="1">
    <citation type="submission" date="2024-09" db="EMBL/GenBank/DDBJ databases">
        <title>Draft genome sequence of Candidatus Magnetaquicoccaceae bacterium FCR-1.</title>
        <authorList>
            <person name="Shimoshige H."/>
            <person name="Shimamura S."/>
            <person name="Taoka A."/>
            <person name="Kobayashi H."/>
            <person name="Maekawa T."/>
        </authorList>
    </citation>
    <scope>NUCLEOTIDE SEQUENCE [LARGE SCALE GENOMIC DNA]</scope>
    <source>
        <strain evidence="8 9">FCR-1</strain>
    </source>
</reference>
<dbReference type="InterPro" id="IPR005467">
    <property type="entry name" value="His_kinase_dom"/>
</dbReference>
<dbReference type="GO" id="GO:0004673">
    <property type="term" value="F:protein histidine kinase activity"/>
    <property type="evidence" value="ECO:0007669"/>
    <property type="project" value="UniProtKB-EC"/>
</dbReference>
<evidence type="ECO:0000256" key="6">
    <source>
        <dbReference type="SAM" id="MobiDB-lite"/>
    </source>
</evidence>
<dbReference type="InterPro" id="IPR036097">
    <property type="entry name" value="HisK_dim/P_sf"/>
</dbReference>
<dbReference type="Gene3D" id="1.10.287.130">
    <property type="match status" value="1"/>
</dbReference>
<evidence type="ECO:0000256" key="3">
    <source>
        <dbReference type="ARBA" id="ARBA00022553"/>
    </source>
</evidence>
<keyword evidence="9" id="KW-1185">Reference proteome</keyword>
<dbReference type="InterPro" id="IPR052162">
    <property type="entry name" value="Sensor_kinase/Photoreceptor"/>
</dbReference>
<name>A0ABQ0CB64_9PROT</name>
<evidence type="ECO:0000256" key="2">
    <source>
        <dbReference type="ARBA" id="ARBA00012438"/>
    </source>
</evidence>
<keyword evidence="3" id="KW-0597">Phosphoprotein</keyword>
<comment type="caution">
    <text evidence="8">The sequence shown here is derived from an EMBL/GenBank/DDBJ whole genome shotgun (WGS) entry which is preliminary data.</text>
</comment>
<dbReference type="Gene3D" id="3.30.565.10">
    <property type="entry name" value="Histidine kinase-like ATPase, C-terminal domain"/>
    <property type="match status" value="1"/>
</dbReference>
<dbReference type="PANTHER" id="PTHR43304">
    <property type="entry name" value="PHYTOCHROME-LIKE PROTEIN CPH1"/>
    <property type="match status" value="1"/>
</dbReference>
<sequence>MVFLAGDAMENMPEPKPITGADGNLLEPSPRAVHEPGDPGPRLDPRDQELEHIRQDLRQFVHAASHDLQEPLRLVAGFAQLLQNRYRGTLDSKADSYINTITAEVGRMQAMLQGLTELSRVDSRGGSFVTTSLDDALDQSLLQLRAELRETDARILREPLPTVQADPIQMVQLFRNLIGNALRFRGETTPEIRIRAERREKDWLVSVRDNGLGIPDRFAERVFVVFQKLHPHGRHPGVGIGLTLGKRILERHGGRIWVESGQSPGATLCFSLPDKDAR</sequence>
<organism evidence="8 9">
    <name type="scientific">Candidatus Magnetaquiglobus chichijimensis</name>
    <dbReference type="NCBI Taxonomy" id="3141448"/>
    <lineage>
        <taxon>Bacteria</taxon>
        <taxon>Pseudomonadati</taxon>
        <taxon>Pseudomonadota</taxon>
        <taxon>Magnetococcia</taxon>
        <taxon>Magnetococcales</taxon>
        <taxon>Candidatus Magnetaquicoccaceae</taxon>
        <taxon>Candidatus Magnetaquiglobus</taxon>
    </lineage>
</organism>
<dbReference type="InterPro" id="IPR003594">
    <property type="entry name" value="HATPase_dom"/>
</dbReference>
<dbReference type="PROSITE" id="PS50109">
    <property type="entry name" value="HIS_KIN"/>
    <property type="match status" value="1"/>
</dbReference>
<dbReference type="EC" id="2.7.13.3" evidence="2"/>
<comment type="catalytic activity">
    <reaction evidence="1">
        <text>ATP + protein L-histidine = ADP + protein N-phospho-L-histidine.</text>
        <dbReference type="EC" id="2.7.13.3"/>
    </reaction>
</comment>
<protein>
    <recommendedName>
        <fullName evidence="2">histidine kinase</fullName>
        <ecNumber evidence="2">2.7.13.3</ecNumber>
    </recommendedName>
</protein>
<dbReference type="InterPro" id="IPR003661">
    <property type="entry name" value="HisK_dim/P_dom"/>
</dbReference>
<dbReference type="Pfam" id="PF02518">
    <property type="entry name" value="HATPase_c"/>
    <property type="match status" value="1"/>
</dbReference>
<dbReference type="InterPro" id="IPR036890">
    <property type="entry name" value="HATPase_C_sf"/>
</dbReference>
<dbReference type="Proteomes" id="UP001628193">
    <property type="component" value="Unassembled WGS sequence"/>
</dbReference>
<dbReference type="SUPFAM" id="SSF47384">
    <property type="entry name" value="Homodimeric domain of signal transducing histidine kinase"/>
    <property type="match status" value="1"/>
</dbReference>
<evidence type="ECO:0000256" key="1">
    <source>
        <dbReference type="ARBA" id="ARBA00000085"/>
    </source>
</evidence>
<keyword evidence="5" id="KW-0418">Kinase</keyword>
<evidence type="ECO:0000256" key="4">
    <source>
        <dbReference type="ARBA" id="ARBA00022679"/>
    </source>
</evidence>
<dbReference type="InterPro" id="IPR004358">
    <property type="entry name" value="Sig_transdc_His_kin-like_C"/>
</dbReference>
<evidence type="ECO:0000313" key="9">
    <source>
        <dbReference type="Proteomes" id="UP001628193"/>
    </source>
</evidence>
<dbReference type="SMART" id="SM00387">
    <property type="entry name" value="HATPase_c"/>
    <property type="match status" value="1"/>
</dbReference>
<feature type="region of interest" description="Disordered" evidence="6">
    <location>
        <begin position="1"/>
        <end position="46"/>
    </location>
</feature>
<dbReference type="SUPFAM" id="SSF55874">
    <property type="entry name" value="ATPase domain of HSP90 chaperone/DNA topoisomerase II/histidine kinase"/>
    <property type="match status" value="1"/>
</dbReference>
<evidence type="ECO:0000259" key="7">
    <source>
        <dbReference type="PROSITE" id="PS50109"/>
    </source>
</evidence>
<evidence type="ECO:0000313" key="8">
    <source>
        <dbReference type="EMBL" id="GAB0058121.1"/>
    </source>
</evidence>
<feature type="compositionally biased region" description="Basic and acidic residues" evidence="6">
    <location>
        <begin position="32"/>
        <end position="46"/>
    </location>
</feature>
<accession>A0ABQ0CB64</accession>
<feature type="domain" description="Histidine kinase" evidence="7">
    <location>
        <begin position="63"/>
        <end position="276"/>
    </location>
</feature>
<dbReference type="Pfam" id="PF00512">
    <property type="entry name" value="HisKA"/>
    <property type="match status" value="1"/>
</dbReference>
<dbReference type="EMBL" id="BAAFGK010000004">
    <property type="protein sequence ID" value="GAB0058121.1"/>
    <property type="molecule type" value="Genomic_DNA"/>
</dbReference>
<dbReference type="PRINTS" id="PR00344">
    <property type="entry name" value="BCTRLSENSOR"/>
</dbReference>
<evidence type="ECO:0000256" key="5">
    <source>
        <dbReference type="ARBA" id="ARBA00022777"/>
    </source>
</evidence>
<dbReference type="PANTHER" id="PTHR43304:SF1">
    <property type="entry name" value="PAC DOMAIN-CONTAINING PROTEIN"/>
    <property type="match status" value="1"/>
</dbReference>
<dbReference type="SMART" id="SM00388">
    <property type="entry name" value="HisKA"/>
    <property type="match status" value="1"/>
</dbReference>
<keyword evidence="4 8" id="KW-0808">Transferase</keyword>
<dbReference type="CDD" id="cd00082">
    <property type="entry name" value="HisKA"/>
    <property type="match status" value="1"/>
</dbReference>
<proteinExistence type="predicted"/>